<dbReference type="OrthoDB" id="3726412at2"/>
<feature type="region of interest" description="Disordered" evidence="1">
    <location>
        <begin position="206"/>
        <end position="228"/>
    </location>
</feature>
<dbReference type="Proteomes" id="UP000295217">
    <property type="component" value="Unassembled WGS sequence"/>
</dbReference>
<dbReference type="AlphaFoldDB" id="A0A4V2YRD7"/>
<protein>
    <submittedName>
        <fullName evidence="2">Uncharacterized protein</fullName>
    </submittedName>
</protein>
<organism evidence="2 3">
    <name type="scientific">Jiangella aurantiaca</name>
    <dbReference type="NCBI Taxonomy" id="2530373"/>
    <lineage>
        <taxon>Bacteria</taxon>
        <taxon>Bacillati</taxon>
        <taxon>Actinomycetota</taxon>
        <taxon>Actinomycetes</taxon>
        <taxon>Jiangellales</taxon>
        <taxon>Jiangellaceae</taxon>
        <taxon>Jiangella</taxon>
    </lineage>
</organism>
<proteinExistence type="predicted"/>
<reference evidence="2 3" key="1">
    <citation type="submission" date="2019-02" db="EMBL/GenBank/DDBJ databases">
        <title>Draft genome sequences of novel Actinobacteria.</title>
        <authorList>
            <person name="Sahin N."/>
            <person name="Ay H."/>
            <person name="Saygin H."/>
        </authorList>
    </citation>
    <scope>NUCLEOTIDE SEQUENCE [LARGE SCALE GENOMIC DNA]</scope>
    <source>
        <strain evidence="2 3">8K307</strain>
    </source>
</reference>
<dbReference type="EMBL" id="SMLB01000052">
    <property type="protein sequence ID" value="TDD65397.1"/>
    <property type="molecule type" value="Genomic_DNA"/>
</dbReference>
<name>A0A4V2YRD7_9ACTN</name>
<dbReference type="RefSeq" id="WP_132106872.1">
    <property type="nucleotide sequence ID" value="NZ_SMLB01000052.1"/>
</dbReference>
<accession>A0A4V2YRD7</accession>
<keyword evidence="3" id="KW-1185">Reference proteome</keyword>
<comment type="caution">
    <text evidence="2">The sequence shown here is derived from an EMBL/GenBank/DDBJ whole genome shotgun (WGS) entry which is preliminary data.</text>
</comment>
<sequence length="228" mass="24103">MSVVVMLGCCITLMGCSDQPADDPGVVGTGQGVADEETAGPDGPAGLAVDDADMADYLAQLADEAESLGIADPPEVDPIRFIRIDEYGPTLADCITDEGFPAEAEGASGIAFGEIPQAQAEAFALAQYTCAARYPVHPRYSRPFTDEQLSALYDYFVNDLVPCLEREGFGTANPPSRETFIATYSDPERAWVPYAELDVIGQAGGPEGEAAINETCPQHAPDEALYGE</sequence>
<evidence type="ECO:0000313" key="3">
    <source>
        <dbReference type="Proteomes" id="UP000295217"/>
    </source>
</evidence>
<evidence type="ECO:0000313" key="2">
    <source>
        <dbReference type="EMBL" id="TDD65397.1"/>
    </source>
</evidence>
<gene>
    <name evidence="2" type="ORF">E1262_25300</name>
</gene>
<evidence type="ECO:0000256" key="1">
    <source>
        <dbReference type="SAM" id="MobiDB-lite"/>
    </source>
</evidence>